<dbReference type="KEGG" id="dci:103511891"/>
<accession>A0A1S3D5S2</accession>
<reference evidence="5" key="1">
    <citation type="submission" date="2025-08" db="UniProtKB">
        <authorList>
            <consortium name="RefSeq"/>
        </authorList>
    </citation>
    <scope>IDENTIFICATION</scope>
</reference>
<evidence type="ECO:0000256" key="2">
    <source>
        <dbReference type="ARBA" id="ARBA00005375"/>
    </source>
</evidence>
<dbReference type="CDD" id="cd07061">
    <property type="entry name" value="HP_HAP_like"/>
    <property type="match status" value="1"/>
</dbReference>
<dbReference type="RefSeq" id="XP_008474857.1">
    <property type="nucleotide sequence ID" value="XM_008476635.3"/>
</dbReference>
<dbReference type="InterPro" id="IPR050645">
    <property type="entry name" value="Histidine_acid_phosphatase"/>
</dbReference>
<protein>
    <submittedName>
        <fullName evidence="5">Venom acid phosphatase Acph-1 isoform X1</fullName>
    </submittedName>
</protein>
<dbReference type="PaxDb" id="121845-A0A1S3D5S2"/>
<evidence type="ECO:0000313" key="4">
    <source>
        <dbReference type="Proteomes" id="UP000079169"/>
    </source>
</evidence>
<evidence type="ECO:0000256" key="3">
    <source>
        <dbReference type="SAM" id="Phobius"/>
    </source>
</evidence>
<comment type="similarity">
    <text evidence="2">Belongs to the histidine acid phosphatase family.</text>
</comment>
<keyword evidence="3" id="KW-1133">Transmembrane helix</keyword>
<dbReference type="GO" id="GO:0003993">
    <property type="term" value="F:acid phosphatase activity"/>
    <property type="evidence" value="ECO:0007669"/>
    <property type="project" value="UniProtKB-EC"/>
</dbReference>
<gene>
    <name evidence="5" type="primary">LOC103511891</name>
</gene>
<dbReference type="OrthoDB" id="5821688at2759"/>
<dbReference type="STRING" id="121845.A0A1S3D5S2"/>
<dbReference type="SUPFAM" id="SSF53254">
    <property type="entry name" value="Phosphoglycerate mutase-like"/>
    <property type="match status" value="1"/>
</dbReference>
<dbReference type="PROSITE" id="PS00616">
    <property type="entry name" value="HIS_ACID_PHOSPHAT_1"/>
    <property type="match status" value="1"/>
</dbReference>
<keyword evidence="3" id="KW-0812">Transmembrane</keyword>
<evidence type="ECO:0000256" key="1">
    <source>
        <dbReference type="ARBA" id="ARBA00000032"/>
    </source>
</evidence>
<sequence>MKHTECKQLSDRTLNSEIKSVVERSSRLLRPRRSQEGGFLFTMSSSLLIPTALGLLLFLLHTVTSSDEQDGTLRLIHVIFRHGHRTPADTYPNDPYAKHSFEPFGWGQLTNVGKRAQFAQGEFLRRPYDSFLGDRYSPDYLKVQCTDVDRTKMSTMLFLAGLFPPKGDQVWNPNLLWQPIPLNYETMKYDRLLLGRYPCPRYQEELDNVFNSPEVRAILEANKNLLDYASKESGMPIVTPDDAQSLYSTLKAERELGLTLPAWTNAIFPDPLSKITAQSFVINAMTPVLQRLKGGFLLKKIIEDTNDKLSGRTKMKMFVYGAHDSTIANFLLTLGVWDMQIPEYNSLIILEVHQLQPGRHGIRVFLRNTTSEPYLLQIPGCSKICPWENFVSLTSSKIPVRSYDEECQALNPNFVYRESSGGP</sequence>
<name>A0A1S3D5S2_DIACI</name>
<dbReference type="PANTHER" id="PTHR11567">
    <property type="entry name" value="ACID PHOSPHATASE-RELATED"/>
    <property type="match status" value="1"/>
</dbReference>
<dbReference type="GeneID" id="103511891"/>
<dbReference type="InterPro" id="IPR033379">
    <property type="entry name" value="Acid_Pase_AS"/>
</dbReference>
<dbReference type="AlphaFoldDB" id="A0A1S3D5S2"/>
<keyword evidence="4" id="KW-1185">Reference proteome</keyword>
<feature type="transmembrane region" description="Helical" evidence="3">
    <location>
        <begin position="37"/>
        <end position="60"/>
    </location>
</feature>
<dbReference type="PANTHER" id="PTHR11567:SF205">
    <property type="entry name" value="GH28721P-RELATED"/>
    <property type="match status" value="1"/>
</dbReference>
<dbReference type="Pfam" id="PF00328">
    <property type="entry name" value="His_Phos_2"/>
    <property type="match status" value="1"/>
</dbReference>
<dbReference type="InterPro" id="IPR000560">
    <property type="entry name" value="His_Pase_clade-2"/>
</dbReference>
<dbReference type="Gene3D" id="3.40.50.1240">
    <property type="entry name" value="Phosphoglycerate mutase-like"/>
    <property type="match status" value="1"/>
</dbReference>
<evidence type="ECO:0000313" key="5">
    <source>
        <dbReference type="RefSeq" id="XP_008474857.1"/>
    </source>
</evidence>
<keyword evidence="3" id="KW-0472">Membrane</keyword>
<dbReference type="InterPro" id="IPR029033">
    <property type="entry name" value="His_PPase_superfam"/>
</dbReference>
<comment type="catalytic activity">
    <reaction evidence="1">
        <text>a phosphate monoester + H2O = an alcohol + phosphate</text>
        <dbReference type="Rhea" id="RHEA:15017"/>
        <dbReference type="ChEBI" id="CHEBI:15377"/>
        <dbReference type="ChEBI" id="CHEBI:30879"/>
        <dbReference type="ChEBI" id="CHEBI:43474"/>
        <dbReference type="ChEBI" id="CHEBI:67140"/>
        <dbReference type="EC" id="3.1.3.2"/>
    </reaction>
</comment>
<proteinExistence type="inferred from homology"/>
<dbReference type="PROSITE" id="PS00778">
    <property type="entry name" value="HIS_ACID_PHOSPHAT_2"/>
    <property type="match status" value="1"/>
</dbReference>
<organism evidence="4 5">
    <name type="scientific">Diaphorina citri</name>
    <name type="common">Asian citrus psyllid</name>
    <dbReference type="NCBI Taxonomy" id="121845"/>
    <lineage>
        <taxon>Eukaryota</taxon>
        <taxon>Metazoa</taxon>
        <taxon>Ecdysozoa</taxon>
        <taxon>Arthropoda</taxon>
        <taxon>Hexapoda</taxon>
        <taxon>Insecta</taxon>
        <taxon>Pterygota</taxon>
        <taxon>Neoptera</taxon>
        <taxon>Paraneoptera</taxon>
        <taxon>Hemiptera</taxon>
        <taxon>Sternorrhyncha</taxon>
        <taxon>Psylloidea</taxon>
        <taxon>Psyllidae</taxon>
        <taxon>Diaphorininae</taxon>
        <taxon>Diaphorina</taxon>
    </lineage>
</organism>
<dbReference type="Proteomes" id="UP000079169">
    <property type="component" value="Unplaced"/>
</dbReference>